<sequence>MLTNKPPQPPERVITRQFLTVVVAGLFYFFSLGMLLPIVPLFVAGPLGGSELAVGILVGSFSIGAVLIRPFAGRIGDRMGRKVLIVGGALVVAISVGLYLLVTGPEMLLAARLIGGVGEAAFFVGAGTMITDLAPPSRRGEAISYWSVAVYSGLAFGPALGEFVLDETHFNRVWVLALVFALLSAVIGMFTTETVVPAPSGGAPAPLINRSALTPGFVLFLGMIGLAGFAAFMPLYVSDVGLEDSSSVFLLYGCTILLVRIIGAKIPDRIGPLRAGTLSTAAAAIGLIVIAFVETKSGLYLGTIIFSIGMSLLYPSVLTLALTGVPDSQRGSAVGTISSFFDLSQGIGAAVLGVSVKLGGYRAGFSLAALAAVAALVLLRSGIDPRTRGPVDHHAAITAREYLEPDPP</sequence>
<feature type="transmembrane region" description="Helical" evidence="1">
    <location>
        <begin position="21"/>
        <end position="46"/>
    </location>
</feature>
<gene>
    <name evidence="3" type="ORF">UFOPK4354_01399</name>
</gene>
<organism evidence="3">
    <name type="scientific">freshwater metagenome</name>
    <dbReference type="NCBI Taxonomy" id="449393"/>
    <lineage>
        <taxon>unclassified sequences</taxon>
        <taxon>metagenomes</taxon>
        <taxon>ecological metagenomes</taxon>
    </lineage>
</organism>
<dbReference type="EMBL" id="CAFBQW010000170">
    <property type="protein sequence ID" value="CAB5068123.1"/>
    <property type="molecule type" value="Genomic_DNA"/>
</dbReference>
<feature type="transmembrane region" description="Helical" evidence="1">
    <location>
        <begin position="275"/>
        <end position="293"/>
    </location>
</feature>
<evidence type="ECO:0000259" key="2">
    <source>
        <dbReference type="PROSITE" id="PS50850"/>
    </source>
</evidence>
<feature type="transmembrane region" description="Helical" evidence="1">
    <location>
        <begin position="83"/>
        <end position="102"/>
    </location>
</feature>
<keyword evidence="1" id="KW-1133">Transmembrane helix</keyword>
<dbReference type="PANTHER" id="PTHR23531">
    <property type="entry name" value="QUINOLENE RESISTANCE PROTEIN NORA"/>
    <property type="match status" value="1"/>
</dbReference>
<feature type="transmembrane region" description="Helical" evidence="1">
    <location>
        <begin position="245"/>
        <end position="263"/>
    </location>
</feature>
<dbReference type="InterPro" id="IPR052714">
    <property type="entry name" value="MFS_Exporter"/>
</dbReference>
<feature type="domain" description="Major facilitator superfamily (MFS) profile" evidence="2">
    <location>
        <begin position="17"/>
        <end position="386"/>
    </location>
</feature>
<evidence type="ECO:0000256" key="1">
    <source>
        <dbReference type="SAM" id="Phobius"/>
    </source>
</evidence>
<feature type="transmembrane region" description="Helical" evidence="1">
    <location>
        <begin position="173"/>
        <end position="191"/>
    </location>
</feature>
<dbReference type="PANTHER" id="PTHR23531:SF1">
    <property type="entry name" value="QUINOLENE RESISTANCE PROTEIN NORA"/>
    <property type="match status" value="1"/>
</dbReference>
<dbReference type="AlphaFoldDB" id="A0A6J7UQA2"/>
<dbReference type="SUPFAM" id="SSF103473">
    <property type="entry name" value="MFS general substrate transporter"/>
    <property type="match status" value="1"/>
</dbReference>
<dbReference type="InterPro" id="IPR011701">
    <property type="entry name" value="MFS"/>
</dbReference>
<dbReference type="Pfam" id="PF07690">
    <property type="entry name" value="MFS_1"/>
    <property type="match status" value="1"/>
</dbReference>
<feature type="transmembrane region" description="Helical" evidence="1">
    <location>
        <begin position="52"/>
        <end position="71"/>
    </location>
</feature>
<accession>A0A6J7UQA2</accession>
<feature type="transmembrane region" description="Helical" evidence="1">
    <location>
        <begin position="142"/>
        <end position="161"/>
    </location>
</feature>
<feature type="transmembrane region" description="Helical" evidence="1">
    <location>
        <begin position="299"/>
        <end position="322"/>
    </location>
</feature>
<dbReference type="InterPro" id="IPR036259">
    <property type="entry name" value="MFS_trans_sf"/>
</dbReference>
<keyword evidence="1" id="KW-0812">Transmembrane</keyword>
<dbReference type="Gene3D" id="1.20.1250.20">
    <property type="entry name" value="MFS general substrate transporter like domains"/>
    <property type="match status" value="1"/>
</dbReference>
<evidence type="ECO:0000313" key="3">
    <source>
        <dbReference type="EMBL" id="CAB5068123.1"/>
    </source>
</evidence>
<feature type="transmembrane region" description="Helical" evidence="1">
    <location>
        <begin position="360"/>
        <end position="379"/>
    </location>
</feature>
<dbReference type="PROSITE" id="PS50850">
    <property type="entry name" value="MFS"/>
    <property type="match status" value="1"/>
</dbReference>
<feature type="transmembrane region" description="Helical" evidence="1">
    <location>
        <begin position="334"/>
        <end position="354"/>
    </location>
</feature>
<proteinExistence type="predicted"/>
<reference evidence="3" key="1">
    <citation type="submission" date="2020-05" db="EMBL/GenBank/DDBJ databases">
        <authorList>
            <person name="Chiriac C."/>
            <person name="Salcher M."/>
            <person name="Ghai R."/>
            <person name="Kavagutti S V."/>
        </authorList>
    </citation>
    <scope>NUCLEOTIDE SEQUENCE</scope>
</reference>
<protein>
    <submittedName>
        <fullName evidence="3">Unannotated protein</fullName>
    </submittedName>
</protein>
<dbReference type="CDD" id="cd17489">
    <property type="entry name" value="MFS_YfcJ_like"/>
    <property type="match status" value="1"/>
</dbReference>
<feature type="transmembrane region" description="Helical" evidence="1">
    <location>
        <begin position="108"/>
        <end position="130"/>
    </location>
</feature>
<dbReference type="InterPro" id="IPR020846">
    <property type="entry name" value="MFS_dom"/>
</dbReference>
<name>A0A6J7UQA2_9ZZZZ</name>
<dbReference type="GO" id="GO:0022857">
    <property type="term" value="F:transmembrane transporter activity"/>
    <property type="evidence" value="ECO:0007669"/>
    <property type="project" value="InterPro"/>
</dbReference>
<feature type="transmembrane region" description="Helical" evidence="1">
    <location>
        <begin position="212"/>
        <end position="233"/>
    </location>
</feature>
<keyword evidence="1" id="KW-0472">Membrane</keyword>